<evidence type="ECO:0000313" key="3">
    <source>
        <dbReference type="Proteomes" id="UP000247746"/>
    </source>
</evidence>
<accession>A0A2V4UP09</accession>
<dbReference type="InterPro" id="IPR019288">
    <property type="entry name" value="3'-5'_exonuclease_PolB-like"/>
</dbReference>
<evidence type="ECO:0000259" key="1">
    <source>
        <dbReference type="Pfam" id="PF10108"/>
    </source>
</evidence>
<comment type="caution">
    <text evidence="2">The sequence shown here is derived from an EMBL/GenBank/DDBJ whole genome shotgun (WGS) entry which is preliminary data.</text>
</comment>
<evidence type="ECO:0000313" key="2">
    <source>
        <dbReference type="EMBL" id="PYE40739.1"/>
    </source>
</evidence>
<dbReference type="GO" id="GO:0003676">
    <property type="term" value="F:nucleic acid binding"/>
    <property type="evidence" value="ECO:0007669"/>
    <property type="project" value="InterPro"/>
</dbReference>
<dbReference type="Proteomes" id="UP000247746">
    <property type="component" value="Unassembled WGS sequence"/>
</dbReference>
<name>A0A2V4UP09_9GAMM</name>
<organism evidence="2 3">
    <name type="scientific">Psychrobacter fozii</name>
    <dbReference type="NCBI Taxonomy" id="198480"/>
    <lineage>
        <taxon>Bacteria</taxon>
        <taxon>Pseudomonadati</taxon>
        <taxon>Pseudomonadota</taxon>
        <taxon>Gammaproteobacteria</taxon>
        <taxon>Moraxellales</taxon>
        <taxon>Moraxellaceae</taxon>
        <taxon>Psychrobacter</taxon>
    </lineage>
</organism>
<dbReference type="Gene3D" id="3.30.420.10">
    <property type="entry name" value="Ribonuclease H-like superfamily/Ribonuclease H"/>
    <property type="match status" value="1"/>
</dbReference>
<dbReference type="EMBL" id="QJSU01000001">
    <property type="protein sequence ID" value="PYE40739.1"/>
    <property type="molecule type" value="Genomic_DNA"/>
</dbReference>
<dbReference type="Pfam" id="PF10108">
    <property type="entry name" value="DNA_pol_B_exo2"/>
    <property type="match status" value="1"/>
</dbReference>
<dbReference type="AlphaFoldDB" id="A0A2V4UP09"/>
<sequence length="274" mass="31464">MSQARPSDPILVFNIETVADTDAARRIYPQLAELNDADTLSALTAIRMQEAGHDFMRLPLQRIVCISALYIKDGNFSLFSLTADKFSEKDILTKFVRAFSDLEKLPQLISWNGSGFDIPVLIYRAMQYDLSAPWLFEEGDRIKNMRFDNYINRFHTRHLDLMDRFSQYGASHREAMDIVASLYGLPGKTNIDGSMVGDLVTNEDWQALSIYCESDVMNTWLIYLRWLRLTGQLSSQDFDSWQQQSYDYLVKHTQADGSIRHQAFIADWSSAPNS</sequence>
<feature type="domain" description="Predicted 3'-5' exonuclease PolB-like" evidence="1">
    <location>
        <begin position="54"/>
        <end position="268"/>
    </location>
</feature>
<keyword evidence="3" id="KW-1185">Reference proteome</keyword>
<dbReference type="CDD" id="cd05782">
    <property type="entry name" value="DNA_polB_like1_exo"/>
    <property type="match status" value="1"/>
</dbReference>
<dbReference type="InterPro" id="IPR036397">
    <property type="entry name" value="RNaseH_sf"/>
</dbReference>
<dbReference type="RefSeq" id="WP_110921733.1">
    <property type="nucleotide sequence ID" value="NZ_QJSU01000001.1"/>
</dbReference>
<proteinExistence type="predicted"/>
<dbReference type="SUPFAM" id="SSF53098">
    <property type="entry name" value="Ribonuclease H-like"/>
    <property type="match status" value="1"/>
</dbReference>
<reference evidence="2 3" key="1">
    <citation type="submission" date="2018-06" db="EMBL/GenBank/DDBJ databases">
        <title>Genomic Encyclopedia of Type Strains, Phase III (KMG-III): the genomes of soil and plant-associated and newly described type strains.</title>
        <authorList>
            <person name="Whitman W."/>
        </authorList>
    </citation>
    <scope>NUCLEOTIDE SEQUENCE [LARGE SCALE GENOMIC DNA]</scope>
    <source>
        <strain evidence="2 3">CECT 5889</strain>
    </source>
</reference>
<dbReference type="OrthoDB" id="13288at2"/>
<dbReference type="InterPro" id="IPR012337">
    <property type="entry name" value="RNaseH-like_sf"/>
</dbReference>
<protein>
    <recommendedName>
        <fullName evidence="1">Predicted 3'-5' exonuclease PolB-like domain-containing protein</fullName>
    </recommendedName>
</protein>
<gene>
    <name evidence="2" type="ORF">DFP82_10150</name>
</gene>